<feature type="compositionally biased region" description="Gly residues" evidence="1">
    <location>
        <begin position="33"/>
        <end position="45"/>
    </location>
</feature>
<sequence>MTTQSAGRLTAEPQGGRTGRGGRRTRGQTSDQGNGGIDEQGGQVGGQCNEVNDGVDGFLDFSTIIAQQLHKLLPTTYKGGVIVYTRWIGKIELVQDMNGCGDNEKVSSSSSYPREQEDYEKASTLIDAAIKNGSLKKNTEKRGNTREPNKDRMGRMITRGVRLGMLLLQLLNQVVPRMVNPLNTRIPTAAREACSKCGGSHYKNSKTLRVIGKRPEEKVRHLRSAKAKEQKKEDIFVVRNIPEVFLNDLLGLPPNQEIEFHIDPIPRAIPVAKSPYRLRRWIELVSDYDCKIRYHPGKANVVADALSRKERIKPNRIRAINMTLQLSIKDKILAAHKEASESGL</sequence>
<dbReference type="GO" id="GO:0003964">
    <property type="term" value="F:RNA-directed DNA polymerase activity"/>
    <property type="evidence" value="ECO:0007669"/>
    <property type="project" value="UniProtKB-KW"/>
</dbReference>
<reference evidence="2" key="1">
    <citation type="journal article" date="2019" name="Sci. Rep.">
        <title>Draft genome of Tanacetum cinerariifolium, the natural source of mosquito coil.</title>
        <authorList>
            <person name="Yamashiro T."/>
            <person name="Shiraishi A."/>
            <person name="Satake H."/>
            <person name="Nakayama K."/>
        </authorList>
    </citation>
    <scope>NUCLEOTIDE SEQUENCE</scope>
</reference>
<evidence type="ECO:0000256" key="1">
    <source>
        <dbReference type="SAM" id="MobiDB-lite"/>
    </source>
</evidence>
<evidence type="ECO:0000313" key="2">
    <source>
        <dbReference type="EMBL" id="GEW82389.1"/>
    </source>
</evidence>
<proteinExistence type="predicted"/>
<name>A0A699GXC1_TANCI</name>
<protein>
    <submittedName>
        <fullName evidence="2">Reverse transcriptase domain-containing protein</fullName>
    </submittedName>
</protein>
<keyword evidence="2" id="KW-0548">Nucleotidyltransferase</keyword>
<comment type="caution">
    <text evidence="2">The sequence shown here is derived from an EMBL/GenBank/DDBJ whole genome shotgun (WGS) entry which is preliminary data.</text>
</comment>
<keyword evidence="2" id="KW-0695">RNA-directed DNA polymerase</keyword>
<gene>
    <name evidence="2" type="ORF">Tci_254365</name>
</gene>
<accession>A0A699GXC1</accession>
<organism evidence="2">
    <name type="scientific">Tanacetum cinerariifolium</name>
    <name type="common">Dalmatian daisy</name>
    <name type="synonym">Chrysanthemum cinerariifolium</name>
    <dbReference type="NCBI Taxonomy" id="118510"/>
    <lineage>
        <taxon>Eukaryota</taxon>
        <taxon>Viridiplantae</taxon>
        <taxon>Streptophyta</taxon>
        <taxon>Embryophyta</taxon>
        <taxon>Tracheophyta</taxon>
        <taxon>Spermatophyta</taxon>
        <taxon>Magnoliopsida</taxon>
        <taxon>eudicotyledons</taxon>
        <taxon>Gunneridae</taxon>
        <taxon>Pentapetalae</taxon>
        <taxon>asterids</taxon>
        <taxon>campanulids</taxon>
        <taxon>Asterales</taxon>
        <taxon>Asteraceae</taxon>
        <taxon>Asteroideae</taxon>
        <taxon>Anthemideae</taxon>
        <taxon>Anthemidinae</taxon>
        <taxon>Tanacetum</taxon>
    </lineage>
</organism>
<feature type="region of interest" description="Disordered" evidence="1">
    <location>
        <begin position="1"/>
        <end position="49"/>
    </location>
</feature>
<dbReference type="EMBL" id="BKCJ010075657">
    <property type="protein sequence ID" value="GEW82389.1"/>
    <property type="molecule type" value="Genomic_DNA"/>
</dbReference>
<dbReference type="AlphaFoldDB" id="A0A699GXC1"/>
<keyword evidence="2" id="KW-0808">Transferase</keyword>